<feature type="region of interest" description="Disordered" evidence="2">
    <location>
        <begin position="579"/>
        <end position="623"/>
    </location>
</feature>
<evidence type="ECO:0000313" key="4">
    <source>
        <dbReference type="Proteomes" id="UP000221165"/>
    </source>
</evidence>
<evidence type="ECO:0000256" key="1">
    <source>
        <dbReference type="SAM" id="Coils"/>
    </source>
</evidence>
<feature type="non-terminal residue" evidence="3">
    <location>
        <position position="1"/>
    </location>
</feature>
<dbReference type="RefSeq" id="XP_067919171.1">
    <property type="nucleotide sequence ID" value="XM_068068855.1"/>
</dbReference>
<keyword evidence="4" id="KW-1185">Reference proteome</keyword>
<gene>
    <name evidence="3" type="ORF">CSUI_008730</name>
</gene>
<comment type="caution">
    <text evidence="3">The sequence shown here is derived from an EMBL/GenBank/DDBJ whole genome shotgun (WGS) entry which is preliminary data.</text>
</comment>
<feature type="region of interest" description="Disordered" evidence="2">
    <location>
        <begin position="478"/>
        <end position="507"/>
    </location>
</feature>
<feature type="compositionally biased region" description="Basic and acidic residues" evidence="2">
    <location>
        <begin position="279"/>
        <end position="295"/>
    </location>
</feature>
<evidence type="ECO:0000256" key="2">
    <source>
        <dbReference type="SAM" id="MobiDB-lite"/>
    </source>
</evidence>
<feature type="compositionally biased region" description="Basic and acidic residues" evidence="2">
    <location>
        <begin position="590"/>
        <end position="600"/>
    </location>
</feature>
<feature type="compositionally biased region" description="Basic and acidic residues" evidence="2">
    <location>
        <begin position="404"/>
        <end position="415"/>
    </location>
</feature>
<evidence type="ECO:0000313" key="3">
    <source>
        <dbReference type="EMBL" id="PHJ17450.1"/>
    </source>
</evidence>
<feature type="compositionally biased region" description="Low complexity" evidence="2">
    <location>
        <begin position="100"/>
        <end position="126"/>
    </location>
</feature>
<reference evidence="3 4" key="1">
    <citation type="journal article" date="2017" name="Int. J. Parasitol.">
        <title>The genome of the protozoan parasite Cystoisospora suis and a reverse vaccinology approach to identify vaccine candidates.</title>
        <authorList>
            <person name="Palmieri N."/>
            <person name="Shrestha A."/>
            <person name="Ruttkowski B."/>
            <person name="Beck T."/>
            <person name="Vogl C."/>
            <person name="Tomley F."/>
            <person name="Blake D.P."/>
            <person name="Joachim A."/>
        </authorList>
    </citation>
    <scope>NUCLEOTIDE SEQUENCE [LARGE SCALE GENOMIC DNA]</scope>
    <source>
        <strain evidence="3 4">Wien I</strain>
    </source>
</reference>
<sequence>TLQLELLRRGEKELKKRLAEQLDRIDLLQQDSLILAQTRAENLNLRLQLQEVQSALNRQTSQLAVLRRAAATNRFDTLIEFFTQQNPDLLLHLHKASTNPSSTSLKQNSSSSPLPLLSLDPSFPASKNASQSKTLSRCLQPNGLSPSLQSNLHASSLFFLQKSHEGEEESKKPPYSFTPSSLPLTREGPHVLADVDKEASGRTHSHSSSGRHMPLFVSSFSSSSSPASSNLPANGERKIIAGGAFLSSSSSTSSSLSKDQVKPDHKFVEVERGYPFINKKKEGEENAKSPSHETSLRQQISSSSPSSLFLLQPSSLDEKRRDSSSTSSRRSVSPHQTRNKTATSTAGVVVSAHATHQRHASASSSHLNPNPNPPHSKYQSFSPVAQGWMEERRRRLAEEEEEKQDTRGEKKKNNPDKQLPPSSSSLPLVRISEGLYLYEGKQLRIKSFNQQLVVETGVGMVPLKSYLFPDSSSSSSSSFPVAFSSSSPSSSLPLPPPPHPAGPLLQASSSSLLFPPHLYYRGHQQSENKREKSSSSSFLARPVDSQAAEARLHVYHRRQENSSLLLHPVDKKEIERLTIHAGGEGGEQIKTQERVEERKSSSSSFSPAAAGGGGGGVSHLSSTECGFNPTTSSTTHNCDNSLPFHLSSKDQNSLSSSSSMNRLTSASSSSSSCFLLPLKACSSSTTHDMKKSLSLSSSSSFLLLPPQQSQSHYTNPHATSHDDHSNSHSHSININSSRDGGVEKGS</sequence>
<organism evidence="3 4">
    <name type="scientific">Cystoisospora suis</name>
    <dbReference type="NCBI Taxonomy" id="483139"/>
    <lineage>
        <taxon>Eukaryota</taxon>
        <taxon>Sar</taxon>
        <taxon>Alveolata</taxon>
        <taxon>Apicomplexa</taxon>
        <taxon>Conoidasida</taxon>
        <taxon>Coccidia</taxon>
        <taxon>Eucoccidiorida</taxon>
        <taxon>Eimeriorina</taxon>
        <taxon>Sarcocystidae</taxon>
        <taxon>Cystoisospora</taxon>
    </lineage>
</organism>
<feature type="compositionally biased region" description="Low complexity" evidence="2">
    <location>
        <begin position="296"/>
        <end position="315"/>
    </location>
</feature>
<dbReference type="VEuPathDB" id="ToxoDB:CSUI_008730"/>
<feature type="region of interest" description="Disordered" evidence="2">
    <location>
        <begin position="704"/>
        <end position="746"/>
    </location>
</feature>
<feature type="coiled-coil region" evidence="1">
    <location>
        <begin position="4"/>
        <end position="69"/>
    </location>
</feature>
<dbReference type="AlphaFoldDB" id="A0A2C6K7R1"/>
<feature type="compositionally biased region" description="Low complexity" evidence="2">
    <location>
        <begin position="324"/>
        <end position="333"/>
    </location>
</feature>
<dbReference type="GeneID" id="94432066"/>
<dbReference type="OrthoDB" id="360915at2759"/>
<name>A0A2C6K7R1_9APIC</name>
<feature type="compositionally biased region" description="Low complexity" evidence="2">
    <location>
        <begin position="478"/>
        <end position="492"/>
    </location>
</feature>
<feature type="region of interest" description="Disordered" evidence="2">
    <location>
        <begin position="278"/>
        <end position="426"/>
    </location>
</feature>
<protein>
    <submittedName>
        <fullName evidence="3">Proteophosphoglycan ppg1</fullName>
    </submittedName>
</protein>
<feature type="region of interest" description="Disordered" evidence="2">
    <location>
        <begin position="164"/>
        <end position="187"/>
    </location>
</feature>
<feature type="compositionally biased region" description="Low complexity" evidence="2">
    <location>
        <begin position="360"/>
        <end position="369"/>
    </location>
</feature>
<keyword evidence="1" id="KW-0175">Coiled coil</keyword>
<dbReference type="Proteomes" id="UP000221165">
    <property type="component" value="Unassembled WGS sequence"/>
</dbReference>
<proteinExistence type="predicted"/>
<feature type="region of interest" description="Disordered" evidence="2">
    <location>
        <begin position="98"/>
        <end position="129"/>
    </location>
</feature>
<feature type="compositionally biased region" description="Polar residues" evidence="2">
    <location>
        <begin position="334"/>
        <end position="346"/>
    </location>
</feature>
<feature type="compositionally biased region" description="Low complexity" evidence="2">
    <location>
        <begin position="728"/>
        <end position="737"/>
    </location>
</feature>
<accession>A0A2C6K7R1</accession>
<dbReference type="EMBL" id="MIGC01004961">
    <property type="protein sequence ID" value="PHJ17450.1"/>
    <property type="molecule type" value="Genomic_DNA"/>
</dbReference>